<comment type="catalytic activity">
    <reaction evidence="2">
        <text>adenosylcob(III)inamide phosphate + GTP + H(+) = adenosylcob(III)inamide-GDP + diphosphate</text>
        <dbReference type="Rhea" id="RHEA:22712"/>
        <dbReference type="ChEBI" id="CHEBI:15378"/>
        <dbReference type="ChEBI" id="CHEBI:33019"/>
        <dbReference type="ChEBI" id="CHEBI:37565"/>
        <dbReference type="ChEBI" id="CHEBI:58502"/>
        <dbReference type="ChEBI" id="CHEBI:60487"/>
        <dbReference type="EC" id="2.7.7.62"/>
    </reaction>
</comment>
<dbReference type="CDD" id="cd00544">
    <property type="entry name" value="CobU"/>
    <property type="match status" value="1"/>
</dbReference>
<feature type="binding site" evidence="19">
    <location>
        <position position="87"/>
    </location>
    <ligand>
        <name>GTP</name>
        <dbReference type="ChEBI" id="CHEBI:37565"/>
    </ligand>
</feature>
<organism evidence="20 21">
    <name type="scientific">Lysinibacillus odysseyi 34hs-1 = NBRC 100172</name>
    <dbReference type="NCBI Taxonomy" id="1220589"/>
    <lineage>
        <taxon>Bacteria</taxon>
        <taxon>Bacillati</taxon>
        <taxon>Bacillota</taxon>
        <taxon>Bacilli</taxon>
        <taxon>Bacillales</taxon>
        <taxon>Bacillaceae</taxon>
        <taxon>Lysinibacillus</taxon>
    </lineage>
</organism>
<evidence type="ECO:0000256" key="6">
    <source>
        <dbReference type="ARBA" id="ARBA00005159"/>
    </source>
</evidence>
<feature type="binding site" evidence="19">
    <location>
        <begin position="10"/>
        <end position="17"/>
    </location>
    <ligand>
        <name>GTP</name>
        <dbReference type="ChEBI" id="CHEBI:37565"/>
    </ligand>
</feature>
<evidence type="ECO:0000256" key="12">
    <source>
        <dbReference type="ARBA" id="ARBA00022741"/>
    </source>
</evidence>
<evidence type="ECO:0000256" key="14">
    <source>
        <dbReference type="ARBA" id="ARBA00022840"/>
    </source>
</evidence>
<keyword evidence="13" id="KW-0418">Kinase</keyword>
<evidence type="ECO:0000256" key="2">
    <source>
        <dbReference type="ARBA" id="ARBA00000711"/>
    </source>
</evidence>
<dbReference type="PANTHER" id="PTHR34848">
    <property type="match status" value="1"/>
</dbReference>
<comment type="similarity">
    <text evidence="7">Belongs to the CobU/CobP family.</text>
</comment>
<evidence type="ECO:0000256" key="13">
    <source>
        <dbReference type="ARBA" id="ARBA00022777"/>
    </source>
</evidence>
<evidence type="ECO:0000256" key="11">
    <source>
        <dbReference type="ARBA" id="ARBA00022679"/>
    </source>
</evidence>
<dbReference type="EC" id="2.7.1.156" evidence="8"/>
<comment type="function">
    <text evidence="4">Catalyzes ATP-dependent phosphorylation of adenosylcobinamide and addition of GMP to adenosylcobinamide phosphate.</text>
</comment>
<keyword evidence="11" id="KW-0808">Transferase</keyword>
<keyword evidence="14" id="KW-0067">ATP-binding</keyword>
<dbReference type="UniPathway" id="UPA00148">
    <property type="reaction ID" value="UER00236"/>
</dbReference>
<sequence>MEGKCIFITGGVRSGKSAFAEGYIKRYKKHCQAVYIASGVAFDEEMEKRIMRHQSDRKRDSWLTMEVPNRFPTVFHQLHNGHILLWDCLTTWLTNILVEGMPAEEMLEQLQGQLTEWRRKGITVILVSNEVLDAGISEYEFTKNYQQLLGNLNQWLVRFCDEAYEMNYGIVKRWKG</sequence>
<evidence type="ECO:0000256" key="4">
    <source>
        <dbReference type="ARBA" id="ARBA00003889"/>
    </source>
</evidence>
<dbReference type="eggNOG" id="COG2087">
    <property type="taxonomic scope" value="Bacteria"/>
</dbReference>
<dbReference type="InterPro" id="IPR003203">
    <property type="entry name" value="CobU/CobP"/>
</dbReference>
<evidence type="ECO:0000256" key="18">
    <source>
        <dbReference type="PIRSR" id="PIRSR006135-1"/>
    </source>
</evidence>
<evidence type="ECO:0000256" key="1">
    <source>
        <dbReference type="ARBA" id="ARBA00000312"/>
    </source>
</evidence>
<dbReference type="SUPFAM" id="SSF52540">
    <property type="entry name" value="P-loop containing nucleoside triphosphate hydrolases"/>
    <property type="match status" value="1"/>
</dbReference>
<comment type="catalytic activity">
    <reaction evidence="1">
        <text>adenosylcob(III)inamide + ATP = adenosylcob(III)inamide phosphate + ADP + H(+)</text>
        <dbReference type="Rhea" id="RHEA:15769"/>
        <dbReference type="ChEBI" id="CHEBI:2480"/>
        <dbReference type="ChEBI" id="CHEBI:15378"/>
        <dbReference type="ChEBI" id="CHEBI:30616"/>
        <dbReference type="ChEBI" id="CHEBI:58502"/>
        <dbReference type="ChEBI" id="CHEBI:456216"/>
        <dbReference type="EC" id="2.7.1.156"/>
    </reaction>
</comment>
<evidence type="ECO:0000256" key="8">
    <source>
        <dbReference type="ARBA" id="ARBA00012016"/>
    </source>
</evidence>
<dbReference type="EMBL" id="JPVP01000060">
    <property type="protein sequence ID" value="KGR81530.1"/>
    <property type="molecule type" value="Genomic_DNA"/>
</dbReference>
<dbReference type="Proteomes" id="UP000030437">
    <property type="component" value="Unassembled WGS sequence"/>
</dbReference>
<evidence type="ECO:0000256" key="5">
    <source>
        <dbReference type="ARBA" id="ARBA00004692"/>
    </source>
</evidence>
<keyword evidence="12 19" id="KW-0547">Nucleotide-binding</keyword>
<dbReference type="EC" id="2.7.7.62" evidence="9"/>
<feature type="active site" description="GMP-histidine intermediate" evidence="18">
    <location>
        <position position="53"/>
    </location>
</feature>
<dbReference type="AlphaFoldDB" id="A0A0A3IDG9"/>
<dbReference type="GO" id="GO:0009236">
    <property type="term" value="P:cobalamin biosynthetic process"/>
    <property type="evidence" value="ECO:0007669"/>
    <property type="project" value="UniProtKB-UniPathway"/>
</dbReference>
<dbReference type="RefSeq" id="WP_036157908.1">
    <property type="nucleotide sequence ID" value="NZ_AVCX01000001.1"/>
</dbReference>
<dbReference type="STRING" id="1220589.CD32_19430"/>
<comment type="catalytic activity">
    <reaction evidence="3">
        <text>adenosylcob(III)inamide + GTP = adenosylcob(III)inamide phosphate + GDP + H(+)</text>
        <dbReference type="Rhea" id="RHEA:15765"/>
        <dbReference type="ChEBI" id="CHEBI:2480"/>
        <dbReference type="ChEBI" id="CHEBI:15378"/>
        <dbReference type="ChEBI" id="CHEBI:37565"/>
        <dbReference type="ChEBI" id="CHEBI:58189"/>
        <dbReference type="ChEBI" id="CHEBI:58502"/>
        <dbReference type="EC" id="2.7.1.156"/>
    </reaction>
</comment>
<keyword evidence="15 19" id="KW-0342">GTP-binding</keyword>
<dbReference type="GO" id="GO:0005524">
    <property type="term" value="F:ATP binding"/>
    <property type="evidence" value="ECO:0007669"/>
    <property type="project" value="UniProtKB-KW"/>
</dbReference>
<evidence type="ECO:0000256" key="7">
    <source>
        <dbReference type="ARBA" id="ARBA00007490"/>
    </source>
</evidence>
<protein>
    <recommendedName>
        <fullName evidence="16">Adenosylcobinamide kinase</fullName>
        <ecNumber evidence="8">2.7.1.156</ecNumber>
        <ecNumber evidence="9">2.7.7.62</ecNumber>
    </recommendedName>
    <alternativeName>
        <fullName evidence="17">Adenosylcobinamide-phosphate guanylyltransferase</fullName>
    </alternativeName>
</protein>
<gene>
    <name evidence="20" type="ORF">CD32_19430</name>
</gene>
<evidence type="ECO:0000256" key="17">
    <source>
        <dbReference type="ARBA" id="ARBA00030571"/>
    </source>
</evidence>
<evidence type="ECO:0000256" key="9">
    <source>
        <dbReference type="ARBA" id="ARBA00012523"/>
    </source>
</evidence>
<accession>A0A0A3IDG9</accession>
<dbReference type="GO" id="GO:0005525">
    <property type="term" value="F:GTP binding"/>
    <property type="evidence" value="ECO:0007669"/>
    <property type="project" value="UniProtKB-KW"/>
</dbReference>
<feature type="binding site" evidence="19">
    <location>
        <position position="66"/>
    </location>
    <ligand>
        <name>GTP</name>
        <dbReference type="ChEBI" id="CHEBI:37565"/>
    </ligand>
</feature>
<dbReference type="PIRSF" id="PIRSF006135">
    <property type="entry name" value="CobU"/>
    <property type="match status" value="1"/>
</dbReference>
<evidence type="ECO:0000256" key="19">
    <source>
        <dbReference type="PIRSR" id="PIRSR006135-2"/>
    </source>
</evidence>
<dbReference type="GO" id="GO:0008820">
    <property type="term" value="F:cobinamide phosphate guanylyltransferase activity"/>
    <property type="evidence" value="ECO:0007669"/>
    <property type="project" value="UniProtKB-EC"/>
</dbReference>
<dbReference type="PANTHER" id="PTHR34848:SF1">
    <property type="entry name" value="BIFUNCTIONAL ADENOSYLCOBALAMIN BIOSYNTHESIS PROTEIN COBU"/>
    <property type="match status" value="1"/>
</dbReference>
<keyword evidence="10" id="KW-0169">Cobalamin biosynthesis</keyword>
<dbReference type="GO" id="GO:0043752">
    <property type="term" value="F:adenosylcobinamide kinase activity"/>
    <property type="evidence" value="ECO:0007669"/>
    <property type="project" value="UniProtKB-EC"/>
</dbReference>
<evidence type="ECO:0000256" key="15">
    <source>
        <dbReference type="ARBA" id="ARBA00023134"/>
    </source>
</evidence>
<comment type="pathway">
    <text evidence="6">Cofactor biosynthesis; adenosylcobalamin biosynthesis; adenosylcobalamin from cob(II)yrinate a,c-diamide: step 5/7.</text>
</comment>
<evidence type="ECO:0000256" key="10">
    <source>
        <dbReference type="ARBA" id="ARBA00022573"/>
    </source>
</evidence>
<dbReference type="Gene3D" id="3.40.50.300">
    <property type="entry name" value="P-loop containing nucleotide triphosphate hydrolases"/>
    <property type="match status" value="1"/>
</dbReference>
<dbReference type="Pfam" id="PF02283">
    <property type="entry name" value="CobU"/>
    <property type="match status" value="1"/>
</dbReference>
<comment type="caution">
    <text evidence="20">The sequence shown here is derived from an EMBL/GenBank/DDBJ whole genome shotgun (WGS) entry which is preliminary data.</text>
</comment>
<evidence type="ECO:0000256" key="3">
    <source>
        <dbReference type="ARBA" id="ARBA00001522"/>
    </source>
</evidence>
<evidence type="ECO:0000256" key="16">
    <source>
        <dbReference type="ARBA" id="ARBA00029570"/>
    </source>
</evidence>
<proteinExistence type="inferred from homology"/>
<evidence type="ECO:0000313" key="20">
    <source>
        <dbReference type="EMBL" id="KGR81530.1"/>
    </source>
</evidence>
<feature type="binding site" evidence="19">
    <location>
        <begin position="37"/>
        <end position="39"/>
    </location>
    <ligand>
        <name>GTP</name>
        <dbReference type="ChEBI" id="CHEBI:37565"/>
    </ligand>
</feature>
<reference evidence="20 21" key="1">
    <citation type="submission" date="2014-02" db="EMBL/GenBank/DDBJ databases">
        <title>Draft genome sequence of Lysinibacillus odysseyi NBRC 100172.</title>
        <authorList>
            <person name="Zhang F."/>
            <person name="Wang G."/>
            <person name="Zhang L."/>
        </authorList>
    </citation>
    <scope>NUCLEOTIDE SEQUENCE [LARGE SCALE GENOMIC DNA]</scope>
    <source>
        <strain evidence="20 21">NBRC 100172</strain>
    </source>
</reference>
<comment type="pathway">
    <text evidence="5">Cofactor biosynthesis; adenosylcobalamin biosynthesis; adenosylcobalamin from cob(II)yrinate a,c-diamide: step 6/7.</text>
</comment>
<name>A0A0A3IDG9_9BACI</name>
<evidence type="ECO:0000313" key="21">
    <source>
        <dbReference type="Proteomes" id="UP000030437"/>
    </source>
</evidence>
<dbReference type="InterPro" id="IPR027417">
    <property type="entry name" value="P-loop_NTPase"/>
</dbReference>
<keyword evidence="21" id="KW-1185">Reference proteome</keyword>